<dbReference type="GO" id="GO:0003700">
    <property type="term" value="F:DNA-binding transcription factor activity"/>
    <property type="evidence" value="ECO:0007669"/>
    <property type="project" value="TreeGrafter"/>
</dbReference>
<dbReference type="Pfam" id="PF02082">
    <property type="entry name" value="Rrf2"/>
    <property type="match status" value="1"/>
</dbReference>
<dbReference type="InterPro" id="IPR000944">
    <property type="entry name" value="Tscrpt_reg_Rrf2"/>
</dbReference>
<name>A0A4P6P3U8_9GAMM</name>
<dbReference type="InterPro" id="IPR036390">
    <property type="entry name" value="WH_DNA-bd_sf"/>
</dbReference>
<dbReference type="InterPro" id="IPR030489">
    <property type="entry name" value="TR_Rrf2-type_CS"/>
</dbReference>
<dbReference type="GO" id="GO:0005829">
    <property type="term" value="C:cytosol"/>
    <property type="evidence" value="ECO:0007669"/>
    <property type="project" value="TreeGrafter"/>
</dbReference>
<dbReference type="AlphaFoldDB" id="A0A4P6P3U8"/>
<dbReference type="SUPFAM" id="SSF46785">
    <property type="entry name" value="Winged helix' DNA-binding domain"/>
    <property type="match status" value="1"/>
</dbReference>
<dbReference type="PANTHER" id="PTHR33221:SF4">
    <property type="entry name" value="HTH-TYPE TRANSCRIPTIONAL REPRESSOR NSRR"/>
    <property type="match status" value="1"/>
</dbReference>
<dbReference type="PANTHER" id="PTHR33221">
    <property type="entry name" value="WINGED HELIX-TURN-HELIX TRANSCRIPTIONAL REGULATOR, RRF2 FAMILY"/>
    <property type="match status" value="1"/>
</dbReference>
<dbReference type="RefSeq" id="WP_130601926.1">
    <property type="nucleotide sequence ID" value="NZ_CP034759.1"/>
</dbReference>
<dbReference type="Gene3D" id="1.10.10.10">
    <property type="entry name" value="Winged helix-like DNA-binding domain superfamily/Winged helix DNA-binding domain"/>
    <property type="match status" value="1"/>
</dbReference>
<organism evidence="2 3">
    <name type="scientific">Litorilituus sediminis</name>
    <dbReference type="NCBI Taxonomy" id="718192"/>
    <lineage>
        <taxon>Bacteria</taxon>
        <taxon>Pseudomonadati</taxon>
        <taxon>Pseudomonadota</taxon>
        <taxon>Gammaproteobacteria</taxon>
        <taxon>Alteromonadales</taxon>
        <taxon>Colwelliaceae</taxon>
        <taxon>Litorilituus</taxon>
    </lineage>
</organism>
<reference evidence="2 3" key="1">
    <citation type="submission" date="2018-12" db="EMBL/GenBank/DDBJ databases">
        <title>Complete genome of Litorilituus sediminis.</title>
        <authorList>
            <person name="Liu A."/>
            <person name="Rong J."/>
        </authorList>
    </citation>
    <scope>NUCLEOTIDE SEQUENCE [LARGE SCALE GENOMIC DNA]</scope>
    <source>
        <strain evidence="2 3">JCM 17549</strain>
    </source>
</reference>
<accession>A0A4P6P3U8</accession>
<dbReference type="EMBL" id="CP034759">
    <property type="protein sequence ID" value="QBG36101.1"/>
    <property type="molecule type" value="Genomic_DNA"/>
</dbReference>
<dbReference type="PROSITE" id="PS01332">
    <property type="entry name" value="HTH_RRF2_1"/>
    <property type="match status" value="1"/>
</dbReference>
<dbReference type="OrthoDB" id="9795923at2"/>
<keyword evidence="3" id="KW-1185">Reference proteome</keyword>
<proteinExistence type="predicted"/>
<sequence length="142" mass="15597">MQLNRYTDYGLRLLTYLAVLPQGKRASIDEISQIYGLSRNHVNKIVHQLGKDGVIATKRGKGGGFCLAKPANEINLADMVILLEKSMKIIDCQTPACRISPVCRLSGVLSEAGNAFIDSLKQYTLADLVQDNHGDLVQILEL</sequence>
<evidence type="ECO:0000313" key="3">
    <source>
        <dbReference type="Proteomes" id="UP000290244"/>
    </source>
</evidence>
<dbReference type="NCBIfam" id="TIGR00738">
    <property type="entry name" value="rrf2_super"/>
    <property type="match status" value="1"/>
</dbReference>
<evidence type="ECO:0000256" key="1">
    <source>
        <dbReference type="ARBA" id="ARBA00023125"/>
    </source>
</evidence>
<dbReference type="InterPro" id="IPR036388">
    <property type="entry name" value="WH-like_DNA-bd_sf"/>
</dbReference>
<evidence type="ECO:0000313" key="2">
    <source>
        <dbReference type="EMBL" id="QBG36101.1"/>
    </source>
</evidence>
<gene>
    <name evidence="2" type="ORF">EMK97_10455</name>
</gene>
<keyword evidence="1" id="KW-0238">DNA-binding</keyword>
<dbReference type="Proteomes" id="UP000290244">
    <property type="component" value="Chromosome"/>
</dbReference>
<dbReference type="PROSITE" id="PS51197">
    <property type="entry name" value="HTH_RRF2_2"/>
    <property type="match status" value="1"/>
</dbReference>
<dbReference type="KEGG" id="lsd:EMK97_10455"/>
<dbReference type="GO" id="GO:0003677">
    <property type="term" value="F:DNA binding"/>
    <property type="evidence" value="ECO:0007669"/>
    <property type="project" value="UniProtKB-KW"/>
</dbReference>
<protein>
    <submittedName>
        <fullName evidence="2">Rrf2 family transcriptional regulator</fullName>
    </submittedName>
</protein>